<dbReference type="EMBL" id="JBHPON010000003">
    <property type="protein sequence ID" value="MFC6037697.1"/>
    <property type="molecule type" value="Genomic_DNA"/>
</dbReference>
<dbReference type="Gene3D" id="1.20.144.10">
    <property type="entry name" value="Phosphatidic acid phosphatase type 2/haloperoxidase"/>
    <property type="match status" value="2"/>
</dbReference>
<feature type="transmembrane region" description="Helical" evidence="1">
    <location>
        <begin position="100"/>
        <end position="121"/>
    </location>
</feature>
<reference evidence="3 4" key="1">
    <citation type="submission" date="2024-09" db="EMBL/GenBank/DDBJ databases">
        <authorList>
            <person name="Zhang Z.-H."/>
        </authorList>
    </citation>
    <scope>NUCLEOTIDE SEQUENCE [LARGE SCALE GENOMIC DNA]</scope>
    <source>
        <strain evidence="3 4">HHTR114</strain>
    </source>
</reference>
<dbReference type="SMART" id="SM00014">
    <property type="entry name" value="acidPPc"/>
    <property type="match status" value="1"/>
</dbReference>
<name>A0ABW1L3G1_9PROT</name>
<feature type="transmembrane region" description="Helical" evidence="1">
    <location>
        <begin position="71"/>
        <end position="93"/>
    </location>
</feature>
<protein>
    <submittedName>
        <fullName evidence="3">Phosphatase PAP2 family protein</fullName>
    </submittedName>
</protein>
<dbReference type="PANTHER" id="PTHR14969:SF13">
    <property type="entry name" value="AT30094P"/>
    <property type="match status" value="1"/>
</dbReference>
<evidence type="ECO:0000313" key="4">
    <source>
        <dbReference type="Proteomes" id="UP001596116"/>
    </source>
</evidence>
<keyword evidence="1" id="KW-1133">Transmembrane helix</keyword>
<proteinExistence type="predicted"/>
<feature type="transmembrane region" description="Helical" evidence="1">
    <location>
        <begin position="198"/>
        <end position="217"/>
    </location>
</feature>
<comment type="caution">
    <text evidence="3">The sequence shown here is derived from an EMBL/GenBank/DDBJ whole genome shotgun (WGS) entry which is preliminary data.</text>
</comment>
<gene>
    <name evidence="3" type="ORF">ACFMB1_19245</name>
</gene>
<keyword evidence="1" id="KW-0472">Membrane</keyword>
<dbReference type="CDD" id="cd03392">
    <property type="entry name" value="PAP2_like_2"/>
    <property type="match status" value="1"/>
</dbReference>
<feature type="transmembrane region" description="Helical" evidence="1">
    <location>
        <begin position="141"/>
        <end position="160"/>
    </location>
</feature>
<feature type="transmembrane region" description="Helical" evidence="1">
    <location>
        <begin position="172"/>
        <end position="192"/>
    </location>
</feature>
<dbReference type="PANTHER" id="PTHR14969">
    <property type="entry name" value="SPHINGOSINE-1-PHOSPHATE PHOSPHOHYDROLASE"/>
    <property type="match status" value="1"/>
</dbReference>
<evidence type="ECO:0000313" key="3">
    <source>
        <dbReference type="EMBL" id="MFC6037697.1"/>
    </source>
</evidence>
<dbReference type="Pfam" id="PF01569">
    <property type="entry name" value="PAP2"/>
    <property type="match status" value="1"/>
</dbReference>
<keyword evidence="4" id="KW-1185">Reference proteome</keyword>
<evidence type="ECO:0000259" key="2">
    <source>
        <dbReference type="SMART" id="SM00014"/>
    </source>
</evidence>
<keyword evidence="1" id="KW-0812">Transmembrane</keyword>
<dbReference type="InterPro" id="IPR000326">
    <property type="entry name" value="PAP2/HPO"/>
</dbReference>
<feature type="domain" description="Phosphatidic acid phosphatase type 2/haloperoxidase" evidence="2">
    <location>
        <begin position="99"/>
        <end position="213"/>
    </location>
</feature>
<evidence type="ECO:0000256" key="1">
    <source>
        <dbReference type="SAM" id="Phobius"/>
    </source>
</evidence>
<dbReference type="RefSeq" id="WP_379881553.1">
    <property type="nucleotide sequence ID" value="NZ_JBHPON010000003.1"/>
</dbReference>
<dbReference type="SUPFAM" id="SSF48317">
    <property type="entry name" value="Acid phosphatase/Vanadium-dependent haloperoxidase"/>
    <property type="match status" value="1"/>
</dbReference>
<organism evidence="3 4">
    <name type="scientific">Hyphococcus aureus</name>
    <dbReference type="NCBI Taxonomy" id="2666033"/>
    <lineage>
        <taxon>Bacteria</taxon>
        <taxon>Pseudomonadati</taxon>
        <taxon>Pseudomonadota</taxon>
        <taxon>Alphaproteobacteria</taxon>
        <taxon>Parvularculales</taxon>
        <taxon>Parvularculaceae</taxon>
        <taxon>Hyphococcus</taxon>
    </lineage>
</organism>
<sequence>MALTRARAEISALAAFAVAALGLLVFAGIADEANEGETHVFDESIILSLRTPGDPGDPIGPGWFDQGMGDITALGGIFVLTFIVFSVVIYLLMTSKWKNALVVAGASITGVILSQSLKIGFGRPRPELVPQLVEVHSLSFPSGHAMHSAVIYLTLGALLARFHKRKRERALIMLYAVLVTMMVGASRVYLGVHWPTDVIAGWALGAAWAALWWLFAWKFLDDKKETAGAGKE</sequence>
<dbReference type="InterPro" id="IPR036938">
    <property type="entry name" value="PAP2/HPO_sf"/>
</dbReference>
<dbReference type="Proteomes" id="UP001596116">
    <property type="component" value="Unassembled WGS sequence"/>
</dbReference>
<accession>A0ABW1L3G1</accession>